<reference evidence="3" key="1">
    <citation type="journal article" date="2019" name="Int. J. Syst. Evol. Microbiol.">
        <title>The Global Catalogue of Microorganisms (GCM) 10K type strain sequencing project: providing services to taxonomists for standard genome sequencing and annotation.</title>
        <authorList>
            <consortium name="The Broad Institute Genomics Platform"/>
            <consortium name="The Broad Institute Genome Sequencing Center for Infectious Disease"/>
            <person name="Wu L."/>
            <person name="Ma J."/>
        </authorList>
    </citation>
    <scope>NUCLEOTIDE SEQUENCE [LARGE SCALE GENOMIC DNA]</scope>
    <source>
        <strain evidence="3">KCTC 42087</strain>
    </source>
</reference>
<feature type="compositionally biased region" description="Basic and acidic residues" evidence="1">
    <location>
        <begin position="80"/>
        <end position="90"/>
    </location>
</feature>
<dbReference type="RefSeq" id="WP_378286462.1">
    <property type="nucleotide sequence ID" value="NZ_JBHSON010000057.1"/>
</dbReference>
<sequence>MSPHFALIGWDAESCARRATCLDRADNLWEQIKPLLPKDEHRKRHAGRRLLDDRKVACGTPFVLHTGFAGSSCPRVDVRVGNDLPADRRPQQNNGAWQGH</sequence>
<organism evidence="2 3">
    <name type="scientific">Actinomadura rugatobispora</name>
    <dbReference type="NCBI Taxonomy" id="1994"/>
    <lineage>
        <taxon>Bacteria</taxon>
        <taxon>Bacillati</taxon>
        <taxon>Actinomycetota</taxon>
        <taxon>Actinomycetes</taxon>
        <taxon>Streptosporangiales</taxon>
        <taxon>Thermomonosporaceae</taxon>
        <taxon>Actinomadura</taxon>
    </lineage>
</organism>
<protein>
    <recommendedName>
        <fullName evidence="4">Transposase</fullName>
    </recommendedName>
</protein>
<proteinExistence type="predicted"/>
<dbReference type="EMBL" id="JBHSON010000057">
    <property type="protein sequence ID" value="MFC5750705.1"/>
    <property type="molecule type" value="Genomic_DNA"/>
</dbReference>
<dbReference type="Proteomes" id="UP001596074">
    <property type="component" value="Unassembled WGS sequence"/>
</dbReference>
<evidence type="ECO:0008006" key="4">
    <source>
        <dbReference type="Google" id="ProtNLM"/>
    </source>
</evidence>
<feature type="region of interest" description="Disordered" evidence="1">
    <location>
        <begin position="80"/>
        <end position="100"/>
    </location>
</feature>
<keyword evidence="3" id="KW-1185">Reference proteome</keyword>
<evidence type="ECO:0000256" key="1">
    <source>
        <dbReference type="SAM" id="MobiDB-lite"/>
    </source>
</evidence>
<feature type="compositionally biased region" description="Polar residues" evidence="1">
    <location>
        <begin position="91"/>
        <end position="100"/>
    </location>
</feature>
<gene>
    <name evidence="2" type="ORF">ACFPZN_34225</name>
</gene>
<comment type="caution">
    <text evidence="2">The sequence shown here is derived from an EMBL/GenBank/DDBJ whole genome shotgun (WGS) entry which is preliminary data.</text>
</comment>
<evidence type="ECO:0000313" key="2">
    <source>
        <dbReference type="EMBL" id="MFC5750705.1"/>
    </source>
</evidence>
<name>A0ABW1ABN6_9ACTN</name>
<accession>A0ABW1ABN6</accession>
<evidence type="ECO:0000313" key="3">
    <source>
        <dbReference type="Proteomes" id="UP001596074"/>
    </source>
</evidence>